<comment type="caution">
    <text evidence="1">The sequence shown here is derived from an EMBL/GenBank/DDBJ whole genome shotgun (WGS) entry which is preliminary data.</text>
</comment>
<reference evidence="1" key="1">
    <citation type="journal article" date="2014" name="Front. Microbiol.">
        <title>High frequency of phylogenetically diverse reductive dehalogenase-homologous genes in deep subseafloor sedimentary metagenomes.</title>
        <authorList>
            <person name="Kawai M."/>
            <person name="Futagami T."/>
            <person name="Toyoda A."/>
            <person name="Takaki Y."/>
            <person name="Nishi S."/>
            <person name="Hori S."/>
            <person name="Arai W."/>
            <person name="Tsubouchi T."/>
            <person name="Morono Y."/>
            <person name="Uchiyama I."/>
            <person name="Ito T."/>
            <person name="Fujiyama A."/>
            <person name="Inagaki F."/>
            <person name="Takami H."/>
        </authorList>
    </citation>
    <scope>NUCLEOTIDE SEQUENCE</scope>
    <source>
        <strain evidence="1">Expedition CK06-06</strain>
    </source>
</reference>
<evidence type="ECO:0000313" key="1">
    <source>
        <dbReference type="EMBL" id="GAH99923.1"/>
    </source>
</evidence>
<name>X1M0K5_9ZZZZ</name>
<dbReference type="AlphaFoldDB" id="X1M0K5"/>
<proteinExistence type="predicted"/>
<protein>
    <submittedName>
        <fullName evidence="1">Uncharacterized protein</fullName>
    </submittedName>
</protein>
<dbReference type="EMBL" id="BARV01003144">
    <property type="protein sequence ID" value="GAH99923.1"/>
    <property type="molecule type" value="Genomic_DNA"/>
</dbReference>
<gene>
    <name evidence="1" type="ORF">S06H3_07685</name>
</gene>
<organism evidence="1">
    <name type="scientific">marine sediment metagenome</name>
    <dbReference type="NCBI Taxonomy" id="412755"/>
    <lineage>
        <taxon>unclassified sequences</taxon>
        <taxon>metagenomes</taxon>
        <taxon>ecological metagenomes</taxon>
    </lineage>
</organism>
<feature type="non-terminal residue" evidence="1">
    <location>
        <position position="1"/>
    </location>
</feature>
<accession>X1M0K5</accession>
<sequence length="40" mass="5005">NKKIKIREGNMIDIKAITRIYNYIYIFRRKDGKFYVQKCY</sequence>